<dbReference type="GeneID" id="28889546"/>
<dbReference type="InterPro" id="IPR032710">
    <property type="entry name" value="NTF2-like_dom_sf"/>
</dbReference>
<dbReference type="SUPFAM" id="SSF54427">
    <property type="entry name" value="NTF2-like"/>
    <property type="match status" value="2"/>
</dbReference>
<dbReference type="EMBL" id="LSBI01000006">
    <property type="protein sequence ID" value="OAQ88957.1"/>
    <property type="molecule type" value="Genomic_DNA"/>
</dbReference>
<dbReference type="Pfam" id="PF07366">
    <property type="entry name" value="SnoaL"/>
    <property type="match status" value="1"/>
</dbReference>
<dbReference type="Gene3D" id="3.10.450.50">
    <property type="match status" value="2"/>
</dbReference>
<evidence type="ECO:0000313" key="2">
    <source>
        <dbReference type="EMBL" id="OAQ79643.1"/>
    </source>
</evidence>
<dbReference type="Proteomes" id="UP000078340">
    <property type="component" value="Unassembled WGS sequence"/>
</dbReference>
<comment type="caution">
    <text evidence="3">The sequence shown here is derived from an EMBL/GenBank/DDBJ whole genome shotgun (WGS) entry which is preliminary data.</text>
</comment>
<name>A0A179HFF9_PURLI</name>
<dbReference type="EMBL" id="LSBH01000004">
    <property type="protein sequence ID" value="OAQ79643.1"/>
    <property type="molecule type" value="Genomic_DNA"/>
</dbReference>
<reference evidence="3 4" key="1">
    <citation type="submission" date="2016-02" db="EMBL/GenBank/DDBJ databases">
        <title>Biosynthesis of antibiotic leucinostatins and their inhibition on Phytophthora in bio-control Purpureocillium lilacinum.</title>
        <authorList>
            <person name="Wang G."/>
            <person name="Liu Z."/>
            <person name="Lin R."/>
            <person name="Li E."/>
            <person name="Mao Z."/>
            <person name="Ling J."/>
            <person name="Yin W."/>
            <person name="Xie B."/>
        </authorList>
    </citation>
    <scope>NUCLEOTIDE SEQUENCE [LARGE SCALE GENOMIC DNA]</scope>
    <source>
        <strain evidence="2">PLBJ-1</strain>
        <strain evidence="3">PLFJ-1</strain>
    </source>
</reference>
<accession>A0A179HFF9</accession>
<dbReference type="InterPro" id="IPR009959">
    <property type="entry name" value="Cyclase_SnoaL-like"/>
</dbReference>
<protein>
    <submittedName>
        <fullName evidence="3">SnoaL-like polyketide cyclase</fullName>
    </submittedName>
</protein>
<dbReference type="Proteomes" id="UP000078240">
    <property type="component" value="Unassembled WGS sequence"/>
</dbReference>
<dbReference type="OMA" id="PCFSHES"/>
<feature type="region of interest" description="Disordered" evidence="1">
    <location>
        <begin position="120"/>
        <end position="142"/>
    </location>
</feature>
<dbReference type="AlphaFoldDB" id="A0A179HFF9"/>
<gene>
    <name evidence="2" type="ORF">VFPBJ_05228</name>
    <name evidence="3" type="ORF">VFPFJ_07422</name>
</gene>
<organism evidence="3 4">
    <name type="scientific">Purpureocillium lilacinum</name>
    <name type="common">Paecilomyces lilacinus</name>
    <dbReference type="NCBI Taxonomy" id="33203"/>
    <lineage>
        <taxon>Eukaryota</taxon>
        <taxon>Fungi</taxon>
        <taxon>Dikarya</taxon>
        <taxon>Ascomycota</taxon>
        <taxon>Pezizomycotina</taxon>
        <taxon>Sordariomycetes</taxon>
        <taxon>Hypocreomycetidae</taxon>
        <taxon>Hypocreales</taxon>
        <taxon>Ophiocordycipitaceae</taxon>
        <taxon>Purpureocillium</taxon>
    </lineage>
</organism>
<proteinExistence type="predicted"/>
<dbReference type="KEGG" id="plj:28889546"/>
<evidence type="ECO:0000256" key="1">
    <source>
        <dbReference type="SAM" id="MobiDB-lite"/>
    </source>
</evidence>
<dbReference type="GO" id="GO:0030638">
    <property type="term" value="P:polyketide metabolic process"/>
    <property type="evidence" value="ECO:0007669"/>
    <property type="project" value="InterPro"/>
</dbReference>
<evidence type="ECO:0000313" key="3">
    <source>
        <dbReference type="EMBL" id="OAQ88957.1"/>
    </source>
</evidence>
<sequence>MSQPPARSIVESWADALSRRDYDAAREMLSPACNVLLNGLSLDRDGYMNDLKNALGQSPVRVAVDLVIIDENDPNRLAVRFVHHGKHQDGASRKQAEHAFVWVNQSGKITNIVATVEDMTHEDSDRDVASSPTSPQRQAHHGGDLTQFYRDYIHTINSLTMKERLHEFCQPVVTHNARRLSIDEYRLMIESSFDEIRGLHFSIEDIIVDDETQQIAARIGFTGVPGKAFRGIAPTGKEVRFGEHAYYRLEDGKIVRVRSVLDLSSYRRSILGGDGEA</sequence>
<evidence type="ECO:0000313" key="4">
    <source>
        <dbReference type="Proteomes" id="UP000078340"/>
    </source>
</evidence>